<evidence type="ECO:0000313" key="3">
    <source>
        <dbReference type="Proteomes" id="UP000297527"/>
    </source>
</evidence>
<dbReference type="PANTHER" id="PTHR31739:SF25">
    <property type="entry name" value="(E,E)-GERANYLLINALOOL SYNTHASE"/>
    <property type="match status" value="1"/>
</dbReference>
<name>A0A4Z1HNC5_9HELO</name>
<keyword evidence="3" id="KW-1185">Reference proteome</keyword>
<dbReference type="GO" id="GO:0016102">
    <property type="term" value="P:diterpenoid biosynthetic process"/>
    <property type="evidence" value="ECO:0007669"/>
    <property type="project" value="TreeGrafter"/>
</dbReference>
<dbReference type="Gene3D" id="1.50.10.160">
    <property type="match status" value="1"/>
</dbReference>
<dbReference type="EMBL" id="PQXN01000180">
    <property type="protein sequence ID" value="TGO50589.1"/>
    <property type="molecule type" value="Genomic_DNA"/>
</dbReference>
<gene>
    <name evidence="2" type="ORF">BCON_0180g00150</name>
</gene>
<dbReference type="InterPro" id="IPR050148">
    <property type="entry name" value="Terpene_synthase-like"/>
</dbReference>
<dbReference type="GO" id="GO:0000287">
    <property type="term" value="F:magnesium ion binding"/>
    <property type="evidence" value="ECO:0007669"/>
    <property type="project" value="TreeGrafter"/>
</dbReference>
<dbReference type="AlphaFoldDB" id="A0A4Z1HNC5"/>
<dbReference type="PANTHER" id="PTHR31739">
    <property type="entry name" value="ENT-COPALYL DIPHOSPHATE SYNTHASE, CHLOROPLASTIC"/>
    <property type="match status" value="1"/>
</dbReference>
<accession>A0A4Z1HNC5</accession>
<proteinExistence type="inferred from homology"/>
<protein>
    <submittedName>
        <fullName evidence="2">Uncharacterized protein</fullName>
    </submittedName>
</protein>
<dbReference type="Proteomes" id="UP000297527">
    <property type="component" value="Unassembled WGS sequence"/>
</dbReference>
<sequence length="219" mass="24011">MESPSLNAKAQVLVQTLTNQVCQQHGSGSMSTAIYETAWVSMITRCTNSGVVLLLPESFQHLLESQARGVGWETYASTVDGILKTAAVLLSLIRFSTTQNANFSGLDLRPRIALAINHLMLQSDHVGFGILVPALLDIFEEYNIKFEFTGRSALQSLRDIKMAKFHPGILYGPTKTTLLRSLEALIDKIDSDRIIHHKANGHFMASPSSTAAYLMNCSA</sequence>
<reference evidence="2 3" key="1">
    <citation type="submission" date="2017-12" db="EMBL/GenBank/DDBJ databases">
        <title>Comparative genomics of Botrytis spp.</title>
        <authorList>
            <person name="Valero-Jimenez C.A."/>
            <person name="Tapia P."/>
            <person name="Veloso J."/>
            <person name="Silva-Moreno E."/>
            <person name="Staats M."/>
            <person name="Valdes J.H."/>
            <person name="Van Kan J.A.L."/>
        </authorList>
    </citation>
    <scope>NUCLEOTIDE SEQUENCE [LARGE SCALE GENOMIC DNA]</scope>
    <source>
        <strain evidence="2 3">MUCL11595</strain>
    </source>
</reference>
<evidence type="ECO:0000313" key="2">
    <source>
        <dbReference type="EMBL" id="TGO50589.1"/>
    </source>
</evidence>
<evidence type="ECO:0000256" key="1">
    <source>
        <dbReference type="ARBA" id="ARBA00006333"/>
    </source>
</evidence>
<dbReference type="OrthoDB" id="2343925at2759"/>
<comment type="similarity">
    <text evidence="1">Belongs to the terpene synthase family.</text>
</comment>
<organism evidence="2 3">
    <name type="scientific">Botryotinia convoluta</name>
    <dbReference type="NCBI Taxonomy" id="54673"/>
    <lineage>
        <taxon>Eukaryota</taxon>
        <taxon>Fungi</taxon>
        <taxon>Dikarya</taxon>
        <taxon>Ascomycota</taxon>
        <taxon>Pezizomycotina</taxon>
        <taxon>Leotiomycetes</taxon>
        <taxon>Helotiales</taxon>
        <taxon>Sclerotiniaceae</taxon>
        <taxon>Botryotinia</taxon>
    </lineage>
</organism>
<comment type="caution">
    <text evidence="2">The sequence shown here is derived from an EMBL/GenBank/DDBJ whole genome shotgun (WGS) entry which is preliminary data.</text>
</comment>
<dbReference type="GO" id="GO:0010333">
    <property type="term" value="F:terpene synthase activity"/>
    <property type="evidence" value="ECO:0007669"/>
    <property type="project" value="InterPro"/>
</dbReference>